<dbReference type="SUPFAM" id="SSF55961">
    <property type="entry name" value="Bet v1-like"/>
    <property type="match status" value="1"/>
</dbReference>
<protein>
    <submittedName>
        <fullName evidence="3">Uncharacterized protein YndB with AHSA1/START domain</fullName>
    </submittedName>
</protein>
<comment type="similarity">
    <text evidence="1">Belongs to the AHA1 family.</text>
</comment>
<reference evidence="3 4" key="1">
    <citation type="submission" date="2023-07" db="EMBL/GenBank/DDBJ databases">
        <title>Genomic Encyclopedia of Type Strains, Phase IV (KMG-IV): sequencing the most valuable type-strain genomes for metagenomic binning, comparative biology and taxonomic classification.</title>
        <authorList>
            <person name="Goeker M."/>
        </authorList>
    </citation>
    <scope>NUCLEOTIDE SEQUENCE [LARGE SCALE GENOMIC DNA]</scope>
    <source>
        <strain evidence="3 4">DSM 19922</strain>
    </source>
</reference>
<dbReference type="InterPro" id="IPR013538">
    <property type="entry name" value="ASHA1/2-like_C"/>
</dbReference>
<dbReference type="EMBL" id="JAUSVU010000003">
    <property type="protein sequence ID" value="MDQ0532306.1"/>
    <property type="molecule type" value="Genomic_DNA"/>
</dbReference>
<evidence type="ECO:0000313" key="4">
    <source>
        <dbReference type="Proteomes" id="UP001244552"/>
    </source>
</evidence>
<keyword evidence="4" id="KW-1185">Reference proteome</keyword>
<dbReference type="InterPro" id="IPR023393">
    <property type="entry name" value="START-like_dom_sf"/>
</dbReference>
<sequence>MSGHPNPDLDLTISRIIKAPRALVWRAWSDPASFEQWWIPAPTICKVIDLDLRPGGSFLTHKSEGGGPFEHHLAGCFLEVVDGERIVFTNLLTGGWRPAEQGFVTAIISFRDHPDGTEYGAHLMHRNAADRRMHEDLGFYQGWGAVISQLAALVERQA</sequence>
<dbReference type="RefSeq" id="WP_209980014.1">
    <property type="nucleotide sequence ID" value="NZ_JAGINO010000003.1"/>
</dbReference>
<evidence type="ECO:0000259" key="2">
    <source>
        <dbReference type="Pfam" id="PF08327"/>
    </source>
</evidence>
<feature type="domain" description="Activator of Hsp90 ATPase homologue 1/2-like C-terminal" evidence="2">
    <location>
        <begin position="18"/>
        <end position="155"/>
    </location>
</feature>
<dbReference type="Pfam" id="PF08327">
    <property type="entry name" value="AHSA1"/>
    <property type="match status" value="1"/>
</dbReference>
<accession>A0ABU0MGE2</accession>
<dbReference type="Gene3D" id="3.30.530.20">
    <property type="match status" value="1"/>
</dbReference>
<evidence type="ECO:0000313" key="3">
    <source>
        <dbReference type="EMBL" id="MDQ0532306.1"/>
    </source>
</evidence>
<dbReference type="CDD" id="cd08896">
    <property type="entry name" value="SRPBCC_CalC_Aha1-like_3"/>
    <property type="match status" value="1"/>
</dbReference>
<proteinExistence type="inferred from homology"/>
<name>A0ABU0MGE2_9PROT</name>
<comment type="caution">
    <text evidence="3">The sequence shown here is derived from an EMBL/GenBank/DDBJ whole genome shotgun (WGS) entry which is preliminary data.</text>
</comment>
<gene>
    <name evidence="3" type="ORF">QO018_001150</name>
</gene>
<organism evidence="3 4">
    <name type="scientific">Azospirillum picis</name>
    <dbReference type="NCBI Taxonomy" id="488438"/>
    <lineage>
        <taxon>Bacteria</taxon>
        <taxon>Pseudomonadati</taxon>
        <taxon>Pseudomonadota</taxon>
        <taxon>Alphaproteobacteria</taxon>
        <taxon>Rhodospirillales</taxon>
        <taxon>Azospirillaceae</taxon>
        <taxon>Azospirillum</taxon>
    </lineage>
</organism>
<evidence type="ECO:0000256" key="1">
    <source>
        <dbReference type="ARBA" id="ARBA00006817"/>
    </source>
</evidence>
<dbReference type="Proteomes" id="UP001244552">
    <property type="component" value="Unassembled WGS sequence"/>
</dbReference>